<sequence>MIQNKINRTAFGKNHRRFPVHPNRVPGWLLTLLSCCVCLTLVFPQTTLAQKPAAQKSVIVPAPKKWPKTAVYLPVDQLDAVIARDRSGVLLPRKQYEALKKQADTNTGGIELPQTNAVIYAADYQAKVVDHQIVIEATISFRQFQQKLTVINLPLNGLAMESATVDQQPAMIARSSGKSQLLQLFNQRPGEHQLKLQMSAALNSVGSDQVAQFQLLPQVASRFKMEIPAKQHLIVNDLKVKSSTPNGQKGVYEFPIGGEAQVSLKITEQTREQTNDSLIFARSGIGVSVSPGKVAWQAQTALNIYGQSLDRVVLSVPETLEIVSVESTGLESWALNDSVKDSSRTEITLNYRQPIEGERQIVCRGVMTTETEKSWKVPDLAIEKVNSHVGSVLIRYPLGVRLQVERTNNVRRKAQPQPIPRKGSTGRSLTNPGLDFDFWQQKFNITLVTQEKRSEVQMAASTAVNINEQGMDLQLLTTVESLFAPMFEFQMKVPAEWTILGATLQNKPVDWKESSREAGTKFIRLPFSKALPANTEAKIVVTAHRDLDNWPPDADSQLLDLPKIELPQAKILEGSLIINAEKDWDLIPSNLTNLEPMQERIPNMRFGYQYQDNNYAGSLMVSRKPLQLAAHHLQYIRLDPTTLFSHFEATLNVERGSYRSLMVALPENVGTDLQFRLIKTAGKIIEQVADEPKNGVRVWTLKMDRRLSGKQILVVTVEQPRKKGEVVKIPQLQIMSADRQYGEVAFEAEGDQRLKIQATGLRGQSLTAIDAAELPMPVAYQPRERIVAAYRFVGVGHEIQAEATRFDQTAVPTAIAHQLALKSVLGHSGEVQNEVLLSFSAVGIQSLQVVLPDQGELLSALVNGTPVEVRNTGEAFIVPISSDSQSDGVHSLKLLYDANRAPVHKAKQFSQTPPQLAVIDGTGETQPLKILNQSWTILYPDELLITESSGDFVPEQSLMRPGMIEYLRQQLALLSLGDLIWRLICVFMVAGIILIGMYLFRKGSVFDAASMIVGFLILCILFALMLPAVQQSREAARRSDARNNAISIDPATAPNDGFSPDPDVKFRQGSYATDMPAEEARDQSQATPALPDLIENEATPKPAAKKEDAFKAPLLVHPGDLAEKPMIEKSKRRIEGGKVFQRGAGITITKNGEAEFEGMAAGEPATDIPARALGGRLSVEAPLPEPEGFRSLAFQYYGEPQQKPLALTVSLLQRQRSQRIYLAVIVGVLWLCWLLRGLSCIRKLLFTLIGILVPIACSALFPVWTQEFLDGIFTGTILGACFWGFDWMVRQVRSELKEMMGYPDKTKATIASIILLGTLMSDPAASFAQKKPVVNPRPPQDLIVPYEVGSDPLSAQRIFLSRDEFKKLWNAAHPEQSMDETAASLGAVSQALYAAQVKPGAEAGQAVVHVTGRLVIHTVGKQPVTLPLPLGVAAISSALLDGKSATLLAHPQHQFSKQKKAAPHFYSLVISEPGLHLLDLEFDLPAQQTGPAGSFRINLKPVASGRLTLELPDKNSQLSITGTRASYRKQTTGDKTMLELPVDQGGEIQIAWRPAEERGAIQGIVHCQSTQATIIQDAGLELQSTHQYRIRQGQINQASLKISEDLRIQSITGPDVGGWEIVGSGDARRIKIFLRRDVKETTTVNVVAFQPLSIGKQSRAVNLPQMVPEEITNETGTVGVYAESQFQVRPDEITGAIQIDTGKFQNPATSSPLLKIAGQNLSPQWAYRFSRRPLTLRFSVSRRQPEKQAIAEHAVLVSPRKMSLSSRVRYQLKGIPESTFVMELPEDYLVLNVNSEGLDDWYIIEQNADDMRVLVFEFKELKTKQVEIIFEGVIPRETNQAVAEVMMPTPLEVSSVRSDLAIWCDESLVARAPELNDWRSISAADLSPELKAQQSRLPQFAFRSTAELPEWIKLALTPAQPGVTANSLVMTTVGNVSVSHTVAIRWSIQGAATSVLSFATPAWLGEHLDFRGKSIRQVDKRVIGGSVVQWTIYLQDSVEGSYFITADSTLSPPDSGQIEIPQVRIMDTSSKVDPQTTELETQQHFLMLVNHSWARLSLLNQDSLISVDRQEVPLVINDSLANQAMELARIIPNGKPPLYQIQQFQADQGAAAAVNMAELTTVLAHDGSWKTHADYRIRNRSRQFLAVRLPQKTQVLSAFVKGVPTAPVLLKRDAAKAETSSDIYLLALPKTSAADLSFSVNLILSGRLPASLPKGAFRWQSADIDLQPPQIVIPAEDAEYGIPVAQTKWSVYVPDEYAATALLDDPRTNMTPVEPVNGYGADDISLTSMAKDVENLYSVYSGSKSDRVRSRAIKNLKQLELKLDQSSTLDAGQQGQRIKQQIGEIQQQEKQRQAQQQKIITFSQGQGQSGQVDFDSEETFNQLVIGNRATLFDANTDGLTQQSGNLPAKPQSGKALESKSELKGFYFSKGSDKKGGAKGKGVPPQAVDSRALRRKQSLKNANDQGQSQLGMQQQAAMPNAAPSDFSDRIQSEASAEMGGIGGSARFGNRQSEQNSTRWSLPTPSTNIPLGGPASLKSHTIRNLQSNTLPTPVESIIVNEVAGQGQQAAWTQAGGISLHFDIPLHGHKLVFTKINGQPKLALSVRPENTYEFGGALLWTVIWTLILIGLIWCVSRNMQSTAAQKGLAMLLTLVGLTGWLLLSGMIAGLAICCFILGAIGLAYLYVKQAA</sequence>
<name>A0A518IK74_9PLAN</name>
<feature type="transmembrane region" description="Helical" evidence="2">
    <location>
        <begin position="2666"/>
        <end position="2684"/>
    </location>
</feature>
<feature type="compositionally biased region" description="Low complexity" evidence="1">
    <location>
        <begin position="2464"/>
        <end position="2482"/>
    </location>
</feature>
<feature type="transmembrane region" description="Helical" evidence="2">
    <location>
        <begin position="1012"/>
        <end position="1029"/>
    </location>
</feature>
<organism evidence="3 4">
    <name type="scientific">Gimesia fumaroli</name>
    <dbReference type="NCBI Taxonomy" id="2527976"/>
    <lineage>
        <taxon>Bacteria</taxon>
        <taxon>Pseudomonadati</taxon>
        <taxon>Planctomycetota</taxon>
        <taxon>Planctomycetia</taxon>
        <taxon>Planctomycetales</taxon>
        <taxon>Planctomycetaceae</taxon>
        <taxon>Gimesia</taxon>
    </lineage>
</organism>
<feature type="transmembrane region" description="Helical" evidence="2">
    <location>
        <begin position="979"/>
        <end position="1000"/>
    </location>
</feature>
<evidence type="ECO:0000313" key="4">
    <source>
        <dbReference type="Proteomes" id="UP000318313"/>
    </source>
</evidence>
<gene>
    <name evidence="3" type="ORF">Enr17x_55340</name>
</gene>
<feature type="compositionally biased region" description="Polar residues" evidence="1">
    <location>
        <begin position="2508"/>
        <end position="2527"/>
    </location>
</feature>
<evidence type="ECO:0000256" key="1">
    <source>
        <dbReference type="SAM" id="MobiDB-lite"/>
    </source>
</evidence>
<dbReference type="EMBL" id="CP037452">
    <property type="protein sequence ID" value="QDV53459.1"/>
    <property type="molecule type" value="Genomic_DNA"/>
</dbReference>
<keyword evidence="2" id="KW-0472">Membrane</keyword>
<dbReference type="PROSITE" id="PS51257">
    <property type="entry name" value="PROKAR_LIPOPROTEIN"/>
    <property type="match status" value="1"/>
</dbReference>
<dbReference type="KEGG" id="gfm:Enr17x_55340"/>
<proteinExistence type="predicted"/>
<protein>
    <submittedName>
        <fullName evidence="3">Uncharacterized protein</fullName>
    </submittedName>
</protein>
<feature type="transmembrane region" description="Helical" evidence="2">
    <location>
        <begin position="1220"/>
        <end position="1238"/>
    </location>
</feature>
<dbReference type="OrthoDB" id="218681at2"/>
<accession>A0A518IK74</accession>
<feature type="transmembrane region" description="Helical" evidence="2">
    <location>
        <begin position="1245"/>
        <end position="1265"/>
    </location>
</feature>
<evidence type="ECO:0000313" key="3">
    <source>
        <dbReference type="EMBL" id="QDV53459.1"/>
    </source>
</evidence>
<feature type="region of interest" description="Disordered" evidence="1">
    <location>
        <begin position="1039"/>
        <end position="1065"/>
    </location>
</feature>
<feature type="region of interest" description="Disordered" evidence="1">
    <location>
        <begin position="2398"/>
        <end position="2536"/>
    </location>
</feature>
<dbReference type="RefSeq" id="WP_145313006.1">
    <property type="nucleotide sequence ID" value="NZ_CP037452.1"/>
</dbReference>
<feature type="transmembrane region" description="Helical" evidence="2">
    <location>
        <begin position="2644"/>
        <end position="2660"/>
    </location>
</feature>
<feature type="transmembrane region" description="Helical" evidence="2">
    <location>
        <begin position="2611"/>
        <end position="2632"/>
    </location>
</feature>
<keyword evidence="2" id="KW-0812">Transmembrane</keyword>
<keyword evidence="4" id="KW-1185">Reference proteome</keyword>
<reference evidence="3 4" key="1">
    <citation type="submission" date="2019-03" db="EMBL/GenBank/DDBJ databases">
        <title>Deep-cultivation of Planctomycetes and their phenomic and genomic characterization uncovers novel biology.</title>
        <authorList>
            <person name="Wiegand S."/>
            <person name="Jogler M."/>
            <person name="Boedeker C."/>
            <person name="Pinto D."/>
            <person name="Vollmers J."/>
            <person name="Rivas-Marin E."/>
            <person name="Kohn T."/>
            <person name="Peeters S.H."/>
            <person name="Heuer A."/>
            <person name="Rast P."/>
            <person name="Oberbeckmann S."/>
            <person name="Bunk B."/>
            <person name="Jeske O."/>
            <person name="Meyerdierks A."/>
            <person name="Storesund J.E."/>
            <person name="Kallscheuer N."/>
            <person name="Luecker S."/>
            <person name="Lage O.M."/>
            <person name="Pohl T."/>
            <person name="Merkel B.J."/>
            <person name="Hornburger P."/>
            <person name="Mueller R.-W."/>
            <person name="Bruemmer F."/>
            <person name="Labrenz M."/>
            <person name="Spormann A.M."/>
            <person name="Op den Camp H."/>
            <person name="Overmann J."/>
            <person name="Amann R."/>
            <person name="Jetten M.S.M."/>
            <person name="Mascher T."/>
            <person name="Medema M.H."/>
            <person name="Devos D.P."/>
            <person name="Kaster A.-K."/>
            <person name="Ovreas L."/>
            <person name="Rohde M."/>
            <person name="Galperin M.Y."/>
            <person name="Jogler C."/>
        </authorList>
    </citation>
    <scope>NUCLEOTIDE SEQUENCE [LARGE SCALE GENOMIC DNA]</scope>
    <source>
        <strain evidence="3 4">Enr17</strain>
    </source>
</reference>
<evidence type="ECO:0000256" key="2">
    <source>
        <dbReference type="SAM" id="Phobius"/>
    </source>
</evidence>
<keyword evidence="2" id="KW-1133">Transmembrane helix</keyword>
<dbReference type="Proteomes" id="UP000318313">
    <property type="component" value="Chromosome"/>
</dbReference>